<gene>
    <name evidence="2" type="ORF">PDIGIT_LOCUS3627</name>
</gene>
<sequence>MTPRFREQFGQIQSRCDTPSVTSLVLTTCAIAEGLMGQWTGTVMVVAIAIASAVGVGGYNLRFAFPESQVPHSRVGRLLGYGQRRASSIVMGTHSRVGTTWPQVPAEGAGGRGGRFTANEGHAGRWKQGGRSTVGRSRRFWQGVFVGSSTVGSGIREGDGYMGWTGRRDRGRLSRARTERRAVSSKNSLGF</sequence>
<dbReference type="EMBL" id="CAOQHR010000002">
    <property type="protein sequence ID" value="CAI6321794.1"/>
    <property type="molecule type" value="Genomic_DNA"/>
</dbReference>
<proteinExistence type="predicted"/>
<evidence type="ECO:0000256" key="1">
    <source>
        <dbReference type="SAM" id="MobiDB-lite"/>
    </source>
</evidence>
<evidence type="ECO:0000313" key="3">
    <source>
        <dbReference type="Proteomes" id="UP001152607"/>
    </source>
</evidence>
<protein>
    <submittedName>
        <fullName evidence="2">Uncharacterized protein</fullName>
    </submittedName>
</protein>
<dbReference type="Proteomes" id="UP001152607">
    <property type="component" value="Unassembled WGS sequence"/>
</dbReference>
<reference evidence="2" key="1">
    <citation type="submission" date="2023-01" db="EMBL/GenBank/DDBJ databases">
        <authorList>
            <person name="Van Ghelder C."/>
            <person name="Rancurel C."/>
        </authorList>
    </citation>
    <scope>NUCLEOTIDE SEQUENCE</scope>
    <source>
        <strain evidence="2">CNCM I-4278</strain>
    </source>
</reference>
<feature type="compositionally biased region" description="Basic and acidic residues" evidence="1">
    <location>
        <begin position="166"/>
        <end position="182"/>
    </location>
</feature>
<name>A0A9W4U848_9PLEO</name>
<organism evidence="2 3">
    <name type="scientific">Periconia digitata</name>
    <dbReference type="NCBI Taxonomy" id="1303443"/>
    <lineage>
        <taxon>Eukaryota</taxon>
        <taxon>Fungi</taxon>
        <taxon>Dikarya</taxon>
        <taxon>Ascomycota</taxon>
        <taxon>Pezizomycotina</taxon>
        <taxon>Dothideomycetes</taxon>
        <taxon>Pleosporomycetidae</taxon>
        <taxon>Pleosporales</taxon>
        <taxon>Massarineae</taxon>
        <taxon>Periconiaceae</taxon>
        <taxon>Periconia</taxon>
    </lineage>
</organism>
<feature type="region of interest" description="Disordered" evidence="1">
    <location>
        <begin position="165"/>
        <end position="191"/>
    </location>
</feature>
<accession>A0A9W4U848</accession>
<keyword evidence="3" id="KW-1185">Reference proteome</keyword>
<comment type="caution">
    <text evidence="2">The sequence shown here is derived from an EMBL/GenBank/DDBJ whole genome shotgun (WGS) entry which is preliminary data.</text>
</comment>
<dbReference type="AlphaFoldDB" id="A0A9W4U848"/>
<evidence type="ECO:0000313" key="2">
    <source>
        <dbReference type="EMBL" id="CAI6321794.1"/>
    </source>
</evidence>